<dbReference type="KEGG" id="cam:101495448"/>
<dbReference type="PANTHER" id="PTHR33264:SF8">
    <property type="entry name" value="EXPRESSED PROTEIN"/>
    <property type="match status" value="1"/>
</dbReference>
<keyword evidence="1" id="KW-1185">Reference proteome</keyword>
<dbReference type="GeneID" id="101495448"/>
<sequence length="199" mass="22034">MSNKVVLRPAGSSNHRRQPLLQQSQSLSKAATHIGEVVGGTAAVCCCCPCALANIVYLAIYKVPATLCIRALKMRKQRRRRRLQTSAEGVFPQKRRCTCGCCDDVGFRVHPTCGDDDVIGGVKSQSMGVEEELEDKDAMELEKEMWERFYGTGFWRSSSQRQKESLSFSSSTSSQSQQWVLTATISAPNLHVRNVSSTL</sequence>
<name>A0A1S2Y296_CICAR</name>
<dbReference type="PaxDb" id="3827-XP_004497626.1"/>
<dbReference type="eggNOG" id="ENOG502S1Z8">
    <property type="taxonomic scope" value="Eukaryota"/>
</dbReference>
<dbReference type="OrthoDB" id="695262at2759"/>
<evidence type="ECO:0000313" key="2">
    <source>
        <dbReference type="RefSeq" id="XP_004497626.1"/>
    </source>
</evidence>
<dbReference type="RefSeq" id="XP_004497626.1">
    <property type="nucleotide sequence ID" value="XM_004497569.3"/>
</dbReference>
<evidence type="ECO:0000313" key="1">
    <source>
        <dbReference type="Proteomes" id="UP000087171"/>
    </source>
</evidence>
<reference evidence="1" key="1">
    <citation type="journal article" date="2013" name="Nat. Biotechnol.">
        <title>Draft genome sequence of chickpea (Cicer arietinum) provides a resource for trait improvement.</title>
        <authorList>
            <person name="Varshney R.K."/>
            <person name="Song C."/>
            <person name="Saxena R.K."/>
            <person name="Azam S."/>
            <person name="Yu S."/>
            <person name="Sharpe A.G."/>
            <person name="Cannon S."/>
            <person name="Baek J."/>
            <person name="Rosen B.D."/>
            <person name="Tar'an B."/>
            <person name="Millan T."/>
            <person name="Zhang X."/>
            <person name="Ramsay L.D."/>
            <person name="Iwata A."/>
            <person name="Wang Y."/>
            <person name="Nelson W."/>
            <person name="Farmer A.D."/>
            <person name="Gaur P.M."/>
            <person name="Soderlund C."/>
            <person name="Penmetsa R.V."/>
            <person name="Xu C."/>
            <person name="Bharti A.K."/>
            <person name="He W."/>
            <person name="Winter P."/>
            <person name="Zhao S."/>
            <person name="Hane J.K."/>
            <person name="Carrasquilla-Garcia N."/>
            <person name="Condie J.A."/>
            <person name="Upadhyaya H.D."/>
            <person name="Luo M.C."/>
            <person name="Thudi M."/>
            <person name="Gowda C.L."/>
            <person name="Singh N.P."/>
            <person name="Lichtenzveig J."/>
            <person name="Gali K.K."/>
            <person name="Rubio J."/>
            <person name="Nadarajan N."/>
            <person name="Dolezel J."/>
            <person name="Bansal K.C."/>
            <person name="Xu X."/>
            <person name="Edwards D."/>
            <person name="Zhang G."/>
            <person name="Kahl G."/>
            <person name="Gil J."/>
            <person name="Singh K.B."/>
            <person name="Datta S.K."/>
            <person name="Jackson S.A."/>
            <person name="Wang J."/>
            <person name="Cook D.R."/>
        </authorList>
    </citation>
    <scope>NUCLEOTIDE SEQUENCE [LARGE SCALE GENOMIC DNA]</scope>
    <source>
        <strain evidence="1">cv. CDC Frontier</strain>
    </source>
</reference>
<gene>
    <name evidence="2" type="primary">LOC101495448</name>
</gene>
<dbReference type="AlphaFoldDB" id="A0A1S2Y296"/>
<dbReference type="STRING" id="3827.A0A1S2Y296"/>
<reference evidence="2" key="2">
    <citation type="submission" date="2025-08" db="UniProtKB">
        <authorList>
            <consortium name="RefSeq"/>
        </authorList>
    </citation>
    <scope>IDENTIFICATION</scope>
    <source>
        <tissue evidence="2">Etiolated seedlings</tissue>
    </source>
</reference>
<organism evidence="1 2">
    <name type="scientific">Cicer arietinum</name>
    <name type="common">Chickpea</name>
    <name type="synonym">Garbanzo</name>
    <dbReference type="NCBI Taxonomy" id="3827"/>
    <lineage>
        <taxon>Eukaryota</taxon>
        <taxon>Viridiplantae</taxon>
        <taxon>Streptophyta</taxon>
        <taxon>Embryophyta</taxon>
        <taxon>Tracheophyta</taxon>
        <taxon>Spermatophyta</taxon>
        <taxon>Magnoliopsida</taxon>
        <taxon>eudicotyledons</taxon>
        <taxon>Gunneridae</taxon>
        <taxon>Pentapetalae</taxon>
        <taxon>rosids</taxon>
        <taxon>fabids</taxon>
        <taxon>Fabales</taxon>
        <taxon>Fabaceae</taxon>
        <taxon>Papilionoideae</taxon>
        <taxon>50 kb inversion clade</taxon>
        <taxon>NPAAA clade</taxon>
        <taxon>Hologalegina</taxon>
        <taxon>IRL clade</taxon>
        <taxon>Cicereae</taxon>
        <taxon>Cicer</taxon>
    </lineage>
</organism>
<protein>
    <submittedName>
        <fullName evidence="2">Uncharacterized protein LOC101495448</fullName>
    </submittedName>
</protein>
<proteinExistence type="predicted"/>
<dbReference type="Proteomes" id="UP000087171">
    <property type="component" value="Chromosome Ca4"/>
</dbReference>
<accession>A0A1S2Y296</accession>
<dbReference type="PANTHER" id="PTHR33264">
    <property type="entry name" value="EXPRESSED PROTEIN"/>
    <property type="match status" value="1"/>
</dbReference>